<dbReference type="RefSeq" id="WP_181428316.1">
    <property type="nucleotide sequence ID" value="NZ_QJJU01000014.1"/>
</dbReference>
<dbReference type="GO" id="GO:0003677">
    <property type="term" value="F:DNA binding"/>
    <property type="evidence" value="ECO:0007669"/>
    <property type="project" value="InterPro"/>
</dbReference>
<sequence>MSRGLCTPHYNQWLGARRRHTGLDFEEWLSTAPLPQVEAAEPCVVASCELERLRRGRLCYYHYNKYLREHPQRSATEWAATQTPFLHEQHFSLAPLGPTLRLEVLYGLQQRDARGCRINPALVRRLVKCVAPLPSLTTVSGGRRAWAASLTSSKYLNSLLIGLLHEVHVGHNQMLGVKPTDNEVWDSGLIKLSPEFGTDPYRYGQTLDFTTISQPWLRTVFLEWARRTNPSRDRLKEAVKATEIASTTLQRRAGSGHDPEALGFGDVDAIVKAMRELRKADGAPCSYSYRRALNGSFFALIEFGRQAGLMDRVPGGFTRHRSHIIPGSPCGDDEPGRAIPEPVIAQLDAHLSSLGDDFPYRGWTRAQIKHMLRTAYVVLRDTGRRPDEVCRLRLDCLHDDDGDVLIWDNFKRRRFNRRLPITSATADDIRDWRDTRGQLMLRPASADYLFPTRGSSGGRDSSTPHLTTADLSTALRTWVRSIPEIHSDTTGKDAKPLPFDRSRIYPYAFRHSYAQRHADAGVDVDVLKELMDHRSVDTTTGYYKVTIKRKRDAVNSIRHLVIDRAGEPAPAPAATVYELRSVAVPFGNCIEPSNVKAGGQACPIRFQCSGCGFYRPDPSYLVAIDQHINSLKAEGETAIAMGADDFVIRNFTDQIEAYDRVRTTMREALEKLDPEDRQQIEDASAVLRRARASQGLRSLPLTVIPSKALHNDD</sequence>
<dbReference type="Gene3D" id="1.10.443.10">
    <property type="entry name" value="Intergrase catalytic core"/>
    <property type="match status" value="1"/>
</dbReference>
<keyword evidence="4" id="KW-1185">Reference proteome</keyword>
<protein>
    <submittedName>
        <fullName evidence="3">Phage integrase family protein</fullName>
    </submittedName>
</protein>
<gene>
    <name evidence="3" type="ORF">C8E89_114137</name>
</gene>
<dbReference type="PROSITE" id="PS51898">
    <property type="entry name" value="TYR_RECOMBINASE"/>
    <property type="match status" value="1"/>
</dbReference>
<dbReference type="InterPro" id="IPR002104">
    <property type="entry name" value="Integrase_catalytic"/>
</dbReference>
<dbReference type="GO" id="GO:0006310">
    <property type="term" value="P:DNA recombination"/>
    <property type="evidence" value="ECO:0007669"/>
    <property type="project" value="UniProtKB-KW"/>
</dbReference>
<reference evidence="3 4" key="2">
    <citation type="submission" date="2018-06" db="EMBL/GenBank/DDBJ databases">
        <title>Sequencing of bacterial isolates from soil warming experiment in Harvard Forest, Massachusetts, USA.</title>
        <authorList>
            <person name="Deangelis K.PhD."/>
        </authorList>
    </citation>
    <scope>NUCLEOTIDE SEQUENCE [LARGE SCALE GENOMIC DNA]</scope>
    <source>
        <strain evidence="3 4">GAS496</strain>
    </source>
</reference>
<dbReference type="InterPro" id="IPR011010">
    <property type="entry name" value="DNA_brk_join_enz"/>
</dbReference>
<evidence type="ECO:0000256" key="1">
    <source>
        <dbReference type="ARBA" id="ARBA00023172"/>
    </source>
</evidence>
<dbReference type="PANTHER" id="PTHR30349">
    <property type="entry name" value="PHAGE INTEGRASE-RELATED"/>
    <property type="match status" value="1"/>
</dbReference>
<dbReference type="Proteomes" id="UP000247781">
    <property type="component" value="Unassembled WGS sequence"/>
</dbReference>
<accession>A0A318HDE7</accession>
<proteinExistence type="predicted"/>
<dbReference type="CDD" id="cd00397">
    <property type="entry name" value="DNA_BRE_C"/>
    <property type="match status" value="1"/>
</dbReference>
<dbReference type="InterPro" id="IPR013762">
    <property type="entry name" value="Integrase-like_cat_sf"/>
</dbReference>
<dbReference type="Pfam" id="PF00589">
    <property type="entry name" value="Phage_integrase"/>
    <property type="match status" value="1"/>
</dbReference>
<dbReference type="GO" id="GO:0015074">
    <property type="term" value="P:DNA integration"/>
    <property type="evidence" value="ECO:0007669"/>
    <property type="project" value="InterPro"/>
</dbReference>
<dbReference type="SUPFAM" id="SSF56349">
    <property type="entry name" value="DNA breaking-rejoining enzymes"/>
    <property type="match status" value="1"/>
</dbReference>
<reference evidence="4" key="1">
    <citation type="submission" date="2018-05" db="EMBL/GenBank/DDBJ databases">
        <authorList>
            <person name="Deangelis K."/>
            <person name="Huntemann M."/>
            <person name="Clum A."/>
            <person name="Pillay M."/>
            <person name="Palaniappan K."/>
            <person name="Varghese N."/>
            <person name="Mikhailova N."/>
            <person name="Stamatis D."/>
            <person name="Reddy T."/>
            <person name="Daum C."/>
            <person name="Shapiro N."/>
            <person name="Ivanova N."/>
            <person name="Kyrpides N."/>
            <person name="Woyke T."/>
        </authorList>
    </citation>
    <scope>NUCLEOTIDE SEQUENCE [LARGE SCALE GENOMIC DNA]</scope>
    <source>
        <strain evidence="4">GAS496</strain>
    </source>
</reference>
<evidence type="ECO:0000313" key="3">
    <source>
        <dbReference type="EMBL" id="PXX06364.1"/>
    </source>
</evidence>
<keyword evidence="1" id="KW-0233">DNA recombination</keyword>
<evidence type="ECO:0000259" key="2">
    <source>
        <dbReference type="PROSITE" id="PS51898"/>
    </source>
</evidence>
<dbReference type="AlphaFoldDB" id="A0A318HDE7"/>
<dbReference type="EMBL" id="QJJU01000014">
    <property type="protein sequence ID" value="PXX06364.1"/>
    <property type="molecule type" value="Genomic_DNA"/>
</dbReference>
<name>A0A318HDE7_9MYCO</name>
<organism evidence="3 4">
    <name type="scientific">Mycolicibacterium moriokaense</name>
    <dbReference type="NCBI Taxonomy" id="39691"/>
    <lineage>
        <taxon>Bacteria</taxon>
        <taxon>Bacillati</taxon>
        <taxon>Actinomycetota</taxon>
        <taxon>Actinomycetes</taxon>
        <taxon>Mycobacteriales</taxon>
        <taxon>Mycobacteriaceae</taxon>
        <taxon>Mycolicibacterium</taxon>
    </lineage>
</organism>
<evidence type="ECO:0000313" key="4">
    <source>
        <dbReference type="Proteomes" id="UP000247781"/>
    </source>
</evidence>
<dbReference type="InterPro" id="IPR050090">
    <property type="entry name" value="Tyrosine_recombinase_XerCD"/>
</dbReference>
<feature type="domain" description="Tyr recombinase" evidence="2">
    <location>
        <begin position="333"/>
        <end position="555"/>
    </location>
</feature>
<comment type="caution">
    <text evidence="3">The sequence shown here is derived from an EMBL/GenBank/DDBJ whole genome shotgun (WGS) entry which is preliminary data.</text>
</comment>